<dbReference type="Pfam" id="PF00512">
    <property type="entry name" value="HisKA"/>
    <property type="match status" value="1"/>
</dbReference>
<dbReference type="Gene3D" id="1.10.287.130">
    <property type="match status" value="1"/>
</dbReference>
<dbReference type="InterPro" id="IPR036890">
    <property type="entry name" value="HATPase_C_sf"/>
</dbReference>
<sequence length="579" mass="64079">MTPDADARIRELEARLEYLEEVNRWTLGTLNMVSTINDFQAVLSGGRGMEHILAETKLRLKRLVPFEGMAFFSVREDDQSFVLADCEPEEARGPLQAEADRLIEEGTFAWSLFQFRSVLVPAGDGRGRLLLHVVSTRSRTRGMFMGALPSPDSNIYDATLNLVSIVLLNCAYALESCDLYRALHDTHRSLEQTVQERTRELQVARDRAEEANRAKSEFLSNMNHELRSPLNAIIGFSDVVLLNSKDPETVSLVGKVKDAGKYLARLIEDLLDLDRIEVGGVRLDLQEVQINRLVASTVETQLSQLPKGFSLECTLDPACGAAVCDPTRIRQVLQNLLDNAVKYSPEGGTVRIRTWVEAGEVRVSVQDEGMGIAPEHQKVIFERFRQLESGHRRRAGGLGIGLSLAQRLLALHGGRIWVESRVGGGSVFTFALPILRAAAEGAGLPAPFPAGPGEMDEPWAGRSVLIVDDVEDYHKLMRLLMRQAGRILSAFDGQEAIELARRERPDLILMDLRMPVLDGFEAIGRLKADTATQGIPILGVSAQVIKEDRDRCLAAGAEGYITKPLDLDALRLEIERVMA</sequence>
<dbReference type="PROSITE" id="PS50109">
    <property type="entry name" value="HIS_KIN"/>
    <property type="match status" value="1"/>
</dbReference>
<evidence type="ECO:0000313" key="17">
    <source>
        <dbReference type="Proteomes" id="UP000782312"/>
    </source>
</evidence>
<feature type="domain" description="Histidine kinase" evidence="14">
    <location>
        <begin position="221"/>
        <end position="436"/>
    </location>
</feature>
<evidence type="ECO:0000256" key="2">
    <source>
        <dbReference type="ARBA" id="ARBA00004236"/>
    </source>
</evidence>
<keyword evidence="11" id="KW-0472">Membrane</keyword>
<evidence type="ECO:0000256" key="8">
    <source>
        <dbReference type="ARBA" id="ARBA00022777"/>
    </source>
</evidence>
<dbReference type="CDD" id="cd16922">
    <property type="entry name" value="HATPase_EvgS-ArcB-TorS-like"/>
    <property type="match status" value="1"/>
</dbReference>
<dbReference type="SMART" id="SM00388">
    <property type="entry name" value="HisKA"/>
    <property type="match status" value="1"/>
</dbReference>
<evidence type="ECO:0000256" key="5">
    <source>
        <dbReference type="ARBA" id="ARBA00022553"/>
    </source>
</evidence>
<keyword evidence="10" id="KW-0902">Two-component regulatory system</keyword>
<evidence type="ECO:0000256" key="9">
    <source>
        <dbReference type="ARBA" id="ARBA00022840"/>
    </source>
</evidence>
<keyword evidence="13" id="KW-0175">Coiled coil</keyword>
<proteinExistence type="predicted"/>
<dbReference type="Pfam" id="PF00072">
    <property type="entry name" value="Response_reg"/>
    <property type="match status" value="1"/>
</dbReference>
<dbReference type="InterPro" id="IPR001789">
    <property type="entry name" value="Sig_transdc_resp-reg_receiver"/>
</dbReference>
<dbReference type="EC" id="2.7.13.3" evidence="3"/>
<dbReference type="GO" id="GO:0000155">
    <property type="term" value="F:phosphorelay sensor kinase activity"/>
    <property type="evidence" value="ECO:0007669"/>
    <property type="project" value="InterPro"/>
</dbReference>
<keyword evidence="7" id="KW-0547">Nucleotide-binding</keyword>
<feature type="coiled-coil region" evidence="13">
    <location>
        <begin position="187"/>
        <end position="221"/>
    </location>
</feature>
<keyword evidence="6" id="KW-0808">Transferase</keyword>
<evidence type="ECO:0000256" key="13">
    <source>
        <dbReference type="SAM" id="Coils"/>
    </source>
</evidence>
<protein>
    <recommendedName>
        <fullName evidence="3">histidine kinase</fullName>
        <ecNumber evidence="3">2.7.13.3</ecNumber>
    </recommendedName>
</protein>
<dbReference type="GO" id="GO:0009927">
    <property type="term" value="F:histidine phosphotransfer kinase activity"/>
    <property type="evidence" value="ECO:0007669"/>
    <property type="project" value="TreeGrafter"/>
</dbReference>
<dbReference type="SUPFAM" id="SSF52172">
    <property type="entry name" value="CheY-like"/>
    <property type="match status" value="1"/>
</dbReference>
<organism evidence="16 17">
    <name type="scientific">Tectimicrobiota bacterium</name>
    <dbReference type="NCBI Taxonomy" id="2528274"/>
    <lineage>
        <taxon>Bacteria</taxon>
        <taxon>Pseudomonadati</taxon>
        <taxon>Nitrospinota/Tectimicrobiota group</taxon>
        <taxon>Candidatus Tectimicrobiota</taxon>
    </lineage>
</organism>
<keyword evidence="4" id="KW-1003">Cell membrane</keyword>
<comment type="caution">
    <text evidence="16">The sequence shown here is derived from an EMBL/GenBank/DDBJ whole genome shotgun (WGS) entry which is preliminary data.</text>
</comment>
<dbReference type="AlphaFoldDB" id="A0A932I2J8"/>
<dbReference type="InterPro" id="IPR003594">
    <property type="entry name" value="HATPase_dom"/>
</dbReference>
<evidence type="ECO:0000256" key="7">
    <source>
        <dbReference type="ARBA" id="ARBA00022741"/>
    </source>
</evidence>
<dbReference type="PRINTS" id="PR00344">
    <property type="entry name" value="BCTRLSENSOR"/>
</dbReference>
<dbReference type="PANTHER" id="PTHR43047:SF63">
    <property type="entry name" value="HISTIDINE KINASE"/>
    <property type="match status" value="1"/>
</dbReference>
<comment type="subcellular location">
    <subcellularLocation>
        <location evidence="2">Cell membrane</location>
    </subcellularLocation>
</comment>
<reference evidence="16" key="1">
    <citation type="submission" date="2020-07" db="EMBL/GenBank/DDBJ databases">
        <title>Huge and variable diversity of episymbiotic CPR bacteria and DPANN archaea in groundwater ecosystems.</title>
        <authorList>
            <person name="He C.Y."/>
            <person name="Keren R."/>
            <person name="Whittaker M."/>
            <person name="Farag I.F."/>
            <person name="Doudna J."/>
            <person name="Cate J.H.D."/>
            <person name="Banfield J.F."/>
        </authorList>
    </citation>
    <scope>NUCLEOTIDE SEQUENCE</scope>
    <source>
        <strain evidence="16">NC_groundwater_763_Ag_S-0.2um_68_21</strain>
    </source>
</reference>
<evidence type="ECO:0000256" key="3">
    <source>
        <dbReference type="ARBA" id="ARBA00012438"/>
    </source>
</evidence>
<dbReference type="InterPro" id="IPR011006">
    <property type="entry name" value="CheY-like_superfamily"/>
</dbReference>
<feature type="domain" description="Response regulatory" evidence="15">
    <location>
        <begin position="463"/>
        <end position="578"/>
    </location>
</feature>
<comment type="catalytic activity">
    <reaction evidence="1">
        <text>ATP + protein L-histidine = ADP + protein N-phospho-L-histidine.</text>
        <dbReference type="EC" id="2.7.13.3"/>
    </reaction>
</comment>
<dbReference type="SMART" id="SM00387">
    <property type="entry name" value="HATPase_c"/>
    <property type="match status" value="1"/>
</dbReference>
<accession>A0A932I2J8</accession>
<evidence type="ECO:0000256" key="10">
    <source>
        <dbReference type="ARBA" id="ARBA00023012"/>
    </source>
</evidence>
<dbReference type="PROSITE" id="PS50110">
    <property type="entry name" value="RESPONSE_REGULATORY"/>
    <property type="match status" value="1"/>
</dbReference>
<dbReference type="InterPro" id="IPR004358">
    <property type="entry name" value="Sig_transdc_His_kin-like_C"/>
</dbReference>
<evidence type="ECO:0000256" key="1">
    <source>
        <dbReference type="ARBA" id="ARBA00000085"/>
    </source>
</evidence>
<keyword evidence="5 12" id="KW-0597">Phosphoprotein</keyword>
<dbReference type="PANTHER" id="PTHR43047">
    <property type="entry name" value="TWO-COMPONENT HISTIDINE PROTEIN KINASE"/>
    <property type="match status" value="1"/>
</dbReference>
<evidence type="ECO:0000259" key="14">
    <source>
        <dbReference type="PROSITE" id="PS50109"/>
    </source>
</evidence>
<dbReference type="EMBL" id="JACPUR010000036">
    <property type="protein sequence ID" value="MBI3128928.1"/>
    <property type="molecule type" value="Genomic_DNA"/>
</dbReference>
<dbReference type="Pfam" id="PF02518">
    <property type="entry name" value="HATPase_c"/>
    <property type="match status" value="1"/>
</dbReference>
<dbReference type="SMART" id="SM00448">
    <property type="entry name" value="REC"/>
    <property type="match status" value="1"/>
</dbReference>
<dbReference type="CDD" id="cd00082">
    <property type="entry name" value="HisKA"/>
    <property type="match status" value="1"/>
</dbReference>
<evidence type="ECO:0000256" key="6">
    <source>
        <dbReference type="ARBA" id="ARBA00022679"/>
    </source>
</evidence>
<dbReference type="Gene3D" id="3.30.565.10">
    <property type="entry name" value="Histidine kinase-like ATPase, C-terminal domain"/>
    <property type="match status" value="1"/>
</dbReference>
<dbReference type="Proteomes" id="UP000782312">
    <property type="component" value="Unassembled WGS sequence"/>
</dbReference>
<dbReference type="FunFam" id="3.30.565.10:FF:000023">
    <property type="entry name" value="PAS domain-containing sensor histidine kinase"/>
    <property type="match status" value="1"/>
</dbReference>
<dbReference type="InterPro" id="IPR005467">
    <property type="entry name" value="His_kinase_dom"/>
</dbReference>
<evidence type="ECO:0000256" key="11">
    <source>
        <dbReference type="ARBA" id="ARBA00023136"/>
    </source>
</evidence>
<evidence type="ECO:0000259" key="15">
    <source>
        <dbReference type="PROSITE" id="PS50110"/>
    </source>
</evidence>
<dbReference type="GO" id="GO:0005524">
    <property type="term" value="F:ATP binding"/>
    <property type="evidence" value="ECO:0007669"/>
    <property type="project" value="UniProtKB-KW"/>
</dbReference>
<gene>
    <name evidence="16" type="ORF">HYZ11_15085</name>
</gene>
<name>A0A932I2J8_UNCTE</name>
<dbReference type="InterPro" id="IPR036097">
    <property type="entry name" value="HisK_dim/P_sf"/>
</dbReference>
<evidence type="ECO:0000313" key="16">
    <source>
        <dbReference type="EMBL" id="MBI3128928.1"/>
    </source>
</evidence>
<feature type="modified residue" description="4-aspartylphosphate" evidence="12">
    <location>
        <position position="511"/>
    </location>
</feature>
<dbReference type="GO" id="GO:0005886">
    <property type="term" value="C:plasma membrane"/>
    <property type="evidence" value="ECO:0007669"/>
    <property type="project" value="UniProtKB-SubCell"/>
</dbReference>
<keyword evidence="8" id="KW-0418">Kinase</keyword>
<keyword evidence="9" id="KW-0067">ATP-binding</keyword>
<dbReference type="Gene3D" id="3.40.50.2300">
    <property type="match status" value="1"/>
</dbReference>
<evidence type="ECO:0000256" key="4">
    <source>
        <dbReference type="ARBA" id="ARBA00022475"/>
    </source>
</evidence>
<evidence type="ECO:0000256" key="12">
    <source>
        <dbReference type="PROSITE-ProRule" id="PRU00169"/>
    </source>
</evidence>
<dbReference type="InterPro" id="IPR003661">
    <property type="entry name" value="HisK_dim/P_dom"/>
</dbReference>
<dbReference type="SUPFAM" id="SSF55874">
    <property type="entry name" value="ATPase domain of HSP90 chaperone/DNA topoisomerase II/histidine kinase"/>
    <property type="match status" value="1"/>
</dbReference>
<dbReference type="SUPFAM" id="SSF47384">
    <property type="entry name" value="Homodimeric domain of signal transducing histidine kinase"/>
    <property type="match status" value="1"/>
</dbReference>